<proteinExistence type="predicted"/>
<dbReference type="Proteomes" id="UP001153269">
    <property type="component" value="Unassembled WGS sequence"/>
</dbReference>
<sequence length="222" mass="23813">MFAQPQTKPSPWTSRSGSTRCCHLFLEGAKLVKPPPPPPPSPPPPPQSPRSEDGGPLMQRETSGACKPTLANRPQTKAISSLSSGSYGLDGELSGRWTGNRAREMNLNIDADAQQFSPLIPMGQEDFTAGLLACVYISSGTNSLDDSTGPRSNLLGAQGCTVAFLPGFLSPDSAPAVHSSRKKNMRRLPWLTPCPKAPLAFKKAELYGDNGRRASRPRQSSW</sequence>
<accession>A0A9N7Z5S8</accession>
<comment type="caution">
    <text evidence="2">The sequence shown here is derived from an EMBL/GenBank/DDBJ whole genome shotgun (WGS) entry which is preliminary data.</text>
</comment>
<feature type="region of interest" description="Disordered" evidence="1">
    <location>
        <begin position="24"/>
        <end position="75"/>
    </location>
</feature>
<reference evidence="2" key="1">
    <citation type="submission" date="2020-03" db="EMBL/GenBank/DDBJ databases">
        <authorList>
            <person name="Weist P."/>
        </authorList>
    </citation>
    <scope>NUCLEOTIDE SEQUENCE</scope>
</reference>
<dbReference type="EMBL" id="CADEAL010004085">
    <property type="protein sequence ID" value="CAB1451321.1"/>
    <property type="molecule type" value="Genomic_DNA"/>
</dbReference>
<gene>
    <name evidence="2" type="ORF">PLEPLA_LOCUS39014</name>
</gene>
<dbReference type="AlphaFoldDB" id="A0A9N7Z5S8"/>
<feature type="compositionally biased region" description="Pro residues" evidence="1">
    <location>
        <begin position="33"/>
        <end position="48"/>
    </location>
</feature>
<keyword evidence="3" id="KW-1185">Reference proteome</keyword>
<evidence type="ECO:0000256" key="1">
    <source>
        <dbReference type="SAM" id="MobiDB-lite"/>
    </source>
</evidence>
<name>A0A9N7Z5S8_PLEPL</name>
<protein>
    <submittedName>
        <fullName evidence="2">Uncharacterized protein</fullName>
    </submittedName>
</protein>
<evidence type="ECO:0000313" key="2">
    <source>
        <dbReference type="EMBL" id="CAB1451321.1"/>
    </source>
</evidence>
<evidence type="ECO:0000313" key="3">
    <source>
        <dbReference type="Proteomes" id="UP001153269"/>
    </source>
</evidence>
<organism evidence="2 3">
    <name type="scientific">Pleuronectes platessa</name>
    <name type="common">European plaice</name>
    <dbReference type="NCBI Taxonomy" id="8262"/>
    <lineage>
        <taxon>Eukaryota</taxon>
        <taxon>Metazoa</taxon>
        <taxon>Chordata</taxon>
        <taxon>Craniata</taxon>
        <taxon>Vertebrata</taxon>
        <taxon>Euteleostomi</taxon>
        <taxon>Actinopterygii</taxon>
        <taxon>Neopterygii</taxon>
        <taxon>Teleostei</taxon>
        <taxon>Neoteleostei</taxon>
        <taxon>Acanthomorphata</taxon>
        <taxon>Carangaria</taxon>
        <taxon>Pleuronectiformes</taxon>
        <taxon>Pleuronectoidei</taxon>
        <taxon>Pleuronectidae</taxon>
        <taxon>Pleuronectes</taxon>
    </lineage>
</organism>